<keyword evidence="10" id="KW-1185">Reference proteome</keyword>
<feature type="transmembrane region" description="Helical" evidence="8">
    <location>
        <begin position="42"/>
        <end position="62"/>
    </location>
</feature>
<name>A0ABX2GPG5_9FIRM</name>
<evidence type="ECO:0000256" key="5">
    <source>
        <dbReference type="ARBA" id="ARBA00022692"/>
    </source>
</evidence>
<dbReference type="EMBL" id="JAAIPF010000023">
    <property type="protein sequence ID" value="NSF74256.1"/>
    <property type="molecule type" value="Genomic_DNA"/>
</dbReference>
<comment type="caution">
    <text evidence="9">The sequence shown here is derived from an EMBL/GenBank/DDBJ whole genome shotgun (WGS) entry which is preliminary data.</text>
</comment>
<evidence type="ECO:0000256" key="4">
    <source>
        <dbReference type="ARBA" id="ARBA00022519"/>
    </source>
</evidence>
<keyword evidence="5 8" id="KW-0812">Transmembrane</keyword>
<evidence type="ECO:0000313" key="10">
    <source>
        <dbReference type="Proteomes" id="UP000822152"/>
    </source>
</evidence>
<dbReference type="Proteomes" id="UP000822152">
    <property type="component" value="Unassembled WGS sequence"/>
</dbReference>
<evidence type="ECO:0000256" key="1">
    <source>
        <dbReference type="ARBA" id="ARBA00004651"/>
    </source>
</evidence>
<accession>A0ABX2GPG5</accession>
<keyword evidence="2" id="KW-0813">Transport</keyword>
<dbReference type="RefSeq" id="WP_173743692.1">
    <property type="nucleotide sequence ID" value="NZ_JAAIPF010000023.1"/>
</dbReference>
<feature type="transmembrane region" description="Helical" evidence="8">
    <location>
        <begin position="12"/>
        <end position="30"/>
    </location>
</feature>
<dbReference type="PANTHER" id="PTHR32196">
    <property type="entry name" value="ABC TRANSPORTER PERMEASE PROTEIN YPHD-RELATED-RELATED"/>
    <property type="match status" value="1"/>
</dbReference>
<feature type="transmembrane region" description="Helical" evidence="8">
    <location>
        <begin position="167"/>
        <end position="195"/>
    </location>
</feature>
<reference evidence="9 10" key="1">
    <citation type="journal article" date="2020" name="Cell Host Microbe">
        <title>Functional and Genomic Variation between Human-Derived Isolates of Lachnospiraceae Reveals Inter- and Intra-Species Diversity.</title>
        <authorList>
            <person name="Sorbara M.T."/>
            <person name="Littmann E.R."/>
            <person name="Fontana E."/>
            <person name="Moody T.U."/>
            <person name="Kohout C.E."/>
            <person name="Gjonbalaj M."/>
            <person name="Eaton V."/>
            <person name="Seok R."/>
            <person name="Leiner I.M."/>
            <person name="Pamer E.G."/>
        </authorList>
    </citation>
    <scope>NUCLEOTIDE SEQUENCE [LARGE SCALE GENOMIC DNA]</scope>
    <source>
        <strain evidence="9 10">MSK.20.11</strain>
    </source>
</reference>
<protein>
    <submittedName>
        <fullName evidence="9">ABC transporter permease</fullName>
    </submittedName>
</protein>
<keyword evidence="4" id="KW-0997">Cell inner membrane</keyword>
<organism evidence="9 10">
    <name type="scientific">Blautia wexlerae</name>
    <dbReference type="NCBI Taxonomy" id="418240"/>
    <lineage>
        <taxon>Bacteria</taxon>
        <taxon>Bacillati</taxon>
        <taxon>Bacillota</taxon>
        <taxon>Clostridia</taxon>
        <taxon>Lachnospirales</taxon>
        <taxon>Lachnospiraceae</taxon>
        <taxon>Blautia</taxon>
    </lineage>
</organism>
<proteinExistence type="predicted"/>
<sequence>MRERKIELKFDQQKLVLILLIFLVIGFSVVKPEFINARSLDNIIRTFSMYGIAALGMTMVILTGGTDLSAGSNMALAGVVGAGLLGNAFNAANPIKMPFILTVVFALLACGLIGLLNGICISKLHMAPFVATLATMSLSRGLVYVVADFVVQGVSGSPITFMNDGYYMLGLGDICGIPFQLIVYVVIFVIIYIILKYTRLGRAIYTVGGNTEVARLAGMKPDAIILICYTFCGILAGLAGTILVGKLSSASTVAAQGYELDLITAVALGGTSMEGGKGGIIGTLIGTAFLAVMNTGMDMVNIPSFYQYLIKGMILVFAVYMDTFFQKHRKSN</sequence>
<evidence type="ECO:0000313" key="9">
    <source>
        <dbReference type="EMBL" id="NSF74256.1"/>
    </source>
</evidence>
<evidence type="ECO:0000256" key="2">
    <source>
        <dbReference type="ARBA" id="ARBA00022448"/>
    </source>
</evidence>
<gene>
    <name evidence="9" type="ORF">G4952_10615</name>
</gene>
<evidence type="ECO:0000256" key="7">
    <source>
        <dbReference type="ARBA" id="ARBA00023136"/>
    </source>
</evidence>
<comment type="subcellular location">
    <subcellularLocation>
        <location evidence="1">Cell membrane</location>
        <topology evidence="1">Multi-pass membrane protein</topology>
    </subcellularLocation>
</comment>
<dbReference type="CDD" id="cd06579">
    <property type="entry name" value="TM_PBP1_transp_AraH_like"/>
    <property type="match status" value="1"/>
</dbReference>
<dbReference type="Pfam" id="PF02653">
    <property type="entry name" value="BPD_transp_2"/>
    <property type="match status" value="1"/>
</dbReference>
<keyword evidence="7 8" id="KW-0472">Membrane</keyword>
<dbReference type="PANTHER" id="PTHR32196:SF21">
    <property type="entry name" value="ABC TRANSPORTER PERMEASE PROTEIN YPHD-RELATED"/>
    <property type="match status" value="1"/>
</dbReference>
<feature type="transmembrane region" description="Helical" evidence="8">
    <location>
        <begin position="223"/>
        <end position="244"/>
    </location>
</feature>
<keyword evidence="6 8" id="KW-1133">Transmembrane helix</keyword>
<dbReference type="InterPro" id="IPR001851">
    <property type="entry name" value="ABC_transp_permease"/>
</dbReference>
<evidence type="ECO:0000256" key="8">
    <source>
        <dbReference type="SAM" id="Phobius"/>
    </source>
</evidence>
<evidence type="ECO:0000256" key="6">
    <source>
        <dbReference type="ARBA" id="ARBA00022989"/>
    </source>
</evidence>
<evidence type="ECO:0000256" key="3">
    <source>
        <dbReference type="ARBA" id="ARBA00022475"/>
    </source>
</evidence>
<keyword evidence="3" id="KW-1003">Cell membrane</keyword>
<feature type="transmembrane region" description="Helical" evidence="8">
    <location>
        <begin position="98"/>
        <end position="119"/>
    </location>
</feature>
<feature type="transmembrane region" description="Helical" evidence="8">
    <location>
        <begin position="305"/>
        <end position="325"/>
    </location>
</feature>